<dbReference type="GeneID" id="95550669"/>
<protein>
    <submittedName>
        <fullName evidence="1">Uncharacterized protein</fullName>
    </submittedName>
</protein>
<proteinExistence type="predicted"/>
<evidence type="ECO:0000313" key="1">
    <source>
        <dbReference type="EMBL" id="SMF39955.1"/>
    </source>
</evidence>
<name>A0A1X7EUL7_TRICW</name>
<gene>
    <name evidence="1" type="ORF">SAMN06295900_106290</name>
</gene>
<dbReference type="RefSeq" id="WP_085227967.1">
    <property type="nucleotide sequence ID" value="NZ_BSQD01000006.1"/>
</dbReference>
<evidence type="ECO:0000313" key="2">
    <source>
        <dbReference type="Proteomes" id="UP000192911"/>
    </source>
</evidence>
<keyword evidence="2" id="KW-1185">Reference proteome</keyword>
<organism evidence="1 2">
    <name type="scientific">Trinickia caryophylli</name>
    <name type="common">Paraburkholderia caryophylli</name>
    <dbReference type="NCBI Taxonomy" id="28094"/>
    <lineage>
        <taxon>Bacteria</taxon>
        <taxon>Pseudomonadati</taxon>
        <taxon>Pseudomonadota</taxon>
        <taxon>Betaproteobacteria</taxon>
        <taxon>Burkholderiales</taxon>
        <taxon>Burkholderiaceae</taxon>
        <taxon>Trinickia</taxon>
    </lineage>
</organism>
<dbReference type="OrthoDB" id="6518717at2"/>
<dbReference type="EMBL" id="FXAH01000006">
    <property type="protein sequence ID" value="SMF39955.1"/>
    <property type="molecule type" value="Genomic_DNA"/>
</dbReference>
<dbReference type="AlphaFoldDB" id="A0A1X7EUL7"/>
<dbReference type="Proteomes" id="UP000192911">
    <property type="component" value="Unassembled WGS sequence"/>
</dbReference>
<reference evidence="2" key="1">
    <citation type="submission" date="2017-04" db="EMBL/GenBank/DDBJ databases">
        <authorList>
            <person name="Varghese N."/>
            <person name="Submissions S."/>
        </authorList>
    </citation>
    <scope>NUCLEOTIDE SEQUENCE [LARGE SCALE GENOMIC DNA]</scope>
    <source>
        <strain evidence="2">Ballard 720</strain>
    </source>
</reference>
<sequence length="185" mass="19736">MTDSSRAHALQATVFDEWPAELHALFDGLSLDRKAGFAASLVVVDECGRPWTSLLSAGELYAPDSRRLAFSLWRTSRAARWLGSAAQHQACAFAALSFVHDAVFYQVQLNVEPLAADGELASFVASIDSAQAQQVGYARLTSGIAFSLEAVSRASVLERWQRQLAALTEAVAACPPQGGAAPTRG</sequence>
<accession>A0A1X7EUL7</accession>